<dbReference type="VEuPathDB" id="FungiDB:CJI96_0004268"/>
<dbReference type="Gene3D" id="3.40.50.720">
    <property type="entry name" value="NAD(P)-binding Rossmann-like Domain"/>
    <property type="match status" value="1"/>
</dbReference>
<dbReference type="VEuPathDB" id="FungiDB:CJJ09_005332"/>
<dbReference type="InterPro" id="IPR045010">
    <property type="entry name" value="MDR_fam"/>
</dbReference>
<accession>A0A0L0NS88</accession>
<dbReference type="PANTHER" id="PTHR43205">
    <property type="entry name" value="PROSTAGLANDIN REDUCTASE"/>
    <property type="match status" value="1"/>
</dbReference>
<organism evidence="3 4">
    <name type="scientific">Candidozyma auris</name>
    <name type="common">Yeast</name>
    <name type="synonym">Candida auris</name>
    <dbReference type="NCBI Taxonomy" id="498019"/>
    <lineage>
        <taxon>Eukaryota</taxon>
        <taxon>Fungi</taxon>
        <taxon>Dikarya</taxon>
        <taxon>Ascomycota</taxon>
        <taxon>Saccharomycotina</taxon>
        <taxon>Pichiomycetes</taxon>
        <taxon>Metschnikowiaceae</taxon>
        <taxon>Candidozyma</taxon>
    </lineage>
</organism>
<gene>
    <name evidence="3" type="ORF">QG37_06561</name>
</gene>
<dbReference type="Gene3D" id="3.90.180.10">
    <property type="entry name" value="Medium-chain alcohol dehydrogenases, catalytic domain"/>
    <property type="match status" value="1"/>
</dbReference>
<dbReference type="Pfam" id="PF00107">
    <property type="entry name" value="ADH_zinc_N"/>
    <property type="match status" value="1"/>
</dbReference>
<dbReference type="VEuPathDB" id="FungiDB:CJI97_001788"/>
<feature type="domain" description="Enoyl reductase (ER)" evidence="2">
    <location>
        <begin position="23"/>
        <end position="350"/>
    </location>
</feature>
<name>A0A0L0NS88_CANAR</name>
<dbReference type="GO" id="GO:0016628">
    <property type="term" value="F:oxidoreductase activity, acting on the CH-CH group of donors, NAD or NADP as acceptor"/>
    <property type="evidence" value="ECO:0007669"/>
    <property type="project" value="InterPro"/>
</dbReference>
<dbReference type="VEuPathDB" id="FungiDB:B9J08_002245"/>
<dbReference type="FunFam" id="3.40.50.720:FF:000121">
    <property type="entry name" value="Prostaglandin reductase 2"/>
    <property type="match status" value="1"/>
</dbReference>
<evidence type="ECO:0000313" key="3">
    <source>
        <dbReference type="EMBL" id="KND97017.1"/>
    </source>
</evidence>
<dbReference type="InterPro" id="IPR020843">
    <property type="entry name" value="ER"/>
</dbReference>
<sequence length="353" mass="38474">MSEKIILQNPPSDVINFNWNEPSSTFKLDTHLPSEESLNDGFLLVEIKYLSNDPTQRTWIRGDQDPKRAYHPPVQKGAIVESLGLGEVVATKSSKYQKGDVVVGLFGWAKQIVVHEEAVANKVDTSLGLPLPLYLSSLGMTGLTAYFGLTEVGKIKEGQKVLVSAASGATGSMAVQLAKHVFKASKVYGIAGSDEKCKWVESIGADYCANYRDGDWKKKLSEAIGDDFVDIYFDNVGGEILDFALAHVKGWGRVIACGAISGYNDPSKARVNNWFQIISNRLHVEGFIVLDYKDKIPAAVQVISGALKEGKIKSTEGVALVDITGKSLAEVPQIWNRLFTDEKPLGKLVTKIA</sequence>
<dbReference type="SMART" id="SM00829">
    <property type="entry name" value="PKS_ER"/>
    <property type="match status" value="1"/>
</dbReference>
<dbReference type="VEuPathDB" id="FungiDB:QG37_06561"/>
<dbReference type="InterPro" id="IPR036291">
    <property type="entry name" value="NAD(P)-bd_dom_sf"/>
</dbReference>
<keyword evidence="1" id="KW-0560">Oxidoreductase</keyword>
<protein>
    <recommendedName>
        <fullName evidence="2">Enoyl reductase (ER) domain-containing protein</fullName>
    </recommendedName>
</protein>
<dbReference type="SUPFAM" id="SSF50129">
    <property type="entry name" value="GroES-like"/>
    <property type="match status" value="1"/>
</dbReference>
<dbReference type="Proteomes" id="UP000037122">
    <property type="component" value="Unassembled WGS sequence"/>
</dbReference>
<dbReference type="InterPro" id="IPR013149">
    <property type="entry name" value="ADH-like_C"/>
</dbReference>
<comment type="caution">
    <text evidence="3">The sequence shown here is derived from an EMBL/GenBank/DDBJ whole genome shotgun (WGS) entry which is preliminary data.</text>
</comment>
<reference evidence="4" key="1">
    <citation type="journal article" date="2015" name="BMC Genomics">
        <title>Draft genome of a commonly misdiagnosed multidrug resistant pathogen Candida auris.</title>
        <authorList>
            <person name="Chatterjee S."/>
            <person name="Alampalli S.V."/>
            <person name="Nageshan R.K."/>
            <person name="Chettiar S.T."/>
            <person name="Joshi S."/>
            <person name="Tatu U.S."/>
        </authorList>
    </citation>
    <scope>NUCLEOTIDE SEQUENCE [LARGE SCALE GENOMIC DNA]</scope>
    <source>
        <strain evidence="4">6684</strain>
    </source>
</reference>
<evidence type="ECO:0000259" key="2">
    <source>
        <dbReference type="SMART" id="SM00829"/>
    </source>
</evidence>
<proteinExistence type="predicted"/>
<dbReference type="PANTHER" id="PTHR43205:SF19">
    <property type="entry name" value="ENOYL REDUCTASE (ER) DOMAIN-CONTAINING PROTEIN"/>
    <property type="match status" value="1"/>
</dbReference>
<dbReference type="VEuPathDB" id="FungiDB:CJJ07_005520"/>
<dbReference type="InterPro" id="IPR011032">
    <property type="entry name" value="GroES-like_sf"/>
</dbReference>
<dbReference type="AlphaFoldDB" id="A0A0L0NS88"/>
<dbReference type="SUPFAM" id="SSF51735">
    <property type="entry name" value="NAD(P)-binding Rossmann-fold domains"/>
    <property type="match status" value="1"/>
</dbReference>
<dbReference type="InterPro" id="IPR041694">
    <property type="entry name" value="ADH_N_2"/>
</dbReference>
<dbReference type="CDD" id="cd05288">
    <property type="entry name" value="PGDH"/>
    <property type="match status" value="1"/>
</dbReference>
<evidence type="ECO:0000313" key="4">
    <source>
        <dbReference type="Proteomes" id="UP000037122"/>
    </source>
</evidence>
<evidence type="ECO:0000256" key="1">
    <source>
        <dbReference type="ARBA" id="ARBA00023002"/>
    </source>
</evidence>
<dbReference type="EMBL" id="LGST01000046">
    <property type="protein sequence ID" value="KND97017.1"/>
    <property type="molecule type" value="Genomic_DNA"/>
</dbReference>
<dbReference type="Pfam" id="PF16884">
    <property type="entry name" value="ADH_N_2"/>
    <property type="match status" value="1"/>
</dbReference>